<dbReference type="EMBL" id="JYIJ01000018">
    <property type="protein sequence ID" value="KWX00038.1"/>
    <property type="molecule type" value="Genomic_DNA"/>
</dbReference>
<dbReference type="Proteomes" id="UP000070598">
    <property type="component" value="Unassembled WGS sequence"/>
</dbReference>
<dbReference type="Proteomes" id="UP000070659">
    <property type="component" value="Unassembled WGS sequence"/>
</dbReference>
<dbReference type="SUPFAM" id="SSF50182">
    <property type="entry name" value="Sm-like ribonucleoproteins"/>
    <property type="match status" value="1"/>
</dbReference>
<dbReference type="Pfam" id="PF21088">
    <property type="entry name" value="MS_channel_1st"/>
    <property type="match status" value="1"/>
</dbReference>
<protein>
    <recommendedName>
        <fullName evidence="15">Mechanosensitive ion channel protein MscS</fullName>
    </recommendedName>
</protein>
<comment type="caution">
    <text evidence="12">The sequence shown here is derived from an EMBL/GenBank/DDBJ whole genome shotgun (WGS) entry which is preliminary data.</text>
</comment>
<evidence type="ECO:0000256" key="3">
    <source>
        <dbReference type="ARBA" id="ARBA00022475"/>
    </source>
</evidence>
<feature type="domain" description="Mechanosensitive ion channel transmembrane helices 2/3" evidence="10">
    <location>
        <begin position="111"/>
        <end position="151"/>
    </location>
</feature>
<evidence type="ECO:0000256" key="7">
    <source>
        <dbReference type="SAM" id="Phobius"/>
    </source>
</evidence>
<comment type="similarity">
    <text evidence="2">Belongs to the MscS (TC 1.A.23) family.</text>
</comment>
<evidence type="ECO:0000256" key="6">
    <source>
        <dbReference type="ARBA" id="ARBA00023136"/>
    </source>
</evidence>
<name>A0A132NFA7_9ACTN</name>
<gene>
    <name evidence="11" type="ORF">TH66_13825</name>
    <name evidence="12" type="ORF">TR74_13435</name>
</gene>
<dbReference type="InterPro" id="IPR045276">
    <property type="entry name" value="YbiO_bact"/>
</dbReference>
<dbReference type="InterPro" id="IPR049278">
    <property type="entry name" value="MS_channel_C"/>
</dbReference>
<dbReference type="RefSeq" id="WP_067070590.1">
    <property type="nucleotide sequence ID" value="NZ_JYIJ01000018.1"/>
</dbReference>
<evidence type="ECO:0000256" key="4">
    <source>
        <dbReference type="ARBA" id="ARBA00022692"/>
    </source>
</evidence>
<reference evidence="12 14" key="2">
    <citation type="submission" date="2015-02" db="EMBL/GenBank/DDBJ databases">
        <title>Physiological reanalysis, assessment of diazotrophy, and genome sequences of multiple isolates of Streptomyces thermoautotrophicus.</title>
        <authorList>
            <person name="MacKellar D.C."/>
            <person name="Lieber L."/>
            <person name="Norman J."/>
            <person name="Bolger A."/>
            <person name="Tobin C."/>
            <person name="Murray J.W."/>
            <person name="Prell J."/>
        </authorList>
    </citation>
    <scope>NUCLEOTIDE SEQUENCE [LARGE SCALE GENOMIC DNA]</scope>
    <source>
        <strain evidence="12 14">UBT1</strain>
    </source>
</reference>
<evidence type="ECO:0000256" key="5">
    <source>
        <dbReference type="ARBA" id="ARBA00022989"/>
    </source>
</evidence>
<reference evidence="13" key="1">
    <citation type="submission" date="2015-02" db="EMBL/GenBank/DDBJ databases">
        <title>Physiological reanalysis, assessment of diazotrophy, and genome sequences of multiple isolates of Streptomyces thermoautotrophicus.</title>
        <authorList>
            <person name="MacKellar D.C."/>
            <person name="Lieber L."/>
            <person name="Norman J."/>
            <person name="Bolger A."/>
            <person name="Tobin C."/>
            <person name="Murray J.W."/>
            <person name="Friesen M."/>
            <person name="Prell J."/>
        </authorList>
    </citation>
    <scope>NUCLEOTIDE SEQUENCE [LARGE SCALE GENOMIC DNA]</scope>
    <source>
        <strain evidence="13">UBT1</strain>
    </source>
</reference>
<evidence type="ECO:0000259" key="10">
    <source>
        <dbReference type="Pfam" id="PF21088"/>
    </source>
</evidence>
<dbReference type="InterPro" id="IPR011014">
    <property type="entry name" value="MscS_channel_TM-2"/>
</dbReference>
<keyword evidence="6 7" id="KW-0472">Membrane</keyword>
<proteinExistence type="inferred from homology"/>
<keyword evidence="4 7" id="KW-0812">Transmembrane</keyword>
<dbReference type="Gene3D" id="3.30.70.100">
    <property type="match status" value="1"/>
</dbReference>
<dbReference type="InterPro" id="IPR010920">
    <property type="entry name" value="LSM_dom_sf"/>
</dbReference>
<dbReference type="Gene3D" id="1.10.287.1260">
    <property type="match status" value="1"/>
</dbReference>
<dbReference type="Gene3D" id="2.30.30.60">
    <property type="match status" value="1"/>
</dbReference>
<evidence type="ECO:0000313" key="14">
    <source>
        <dbReference type="Proteomes" id="UP000070659"/>
    </source>
</evidence>
<evidence type="ECO:0008006" key="15">
    <source>
        <dbReference type="Google" id="ProtNLM"/>
    </source>
</evidence>
<evidence type="ECO:0000313" key="13">
    <source>
        <dbReference type="Proteomes" id="UP000070598"/>
    </source>
</evidence>
<dbReference type="SUPFAM" id="SSF82689">
    <property type="entry name" value="Mechanosensitive channel protein MscS (YggB), C-terminal domain"/>
    <property type="match status" value="1"/>
</dbReference>
<organism evidence="12 13">
    <name type="scientific">Carbonactinospora thermoautotrophica</name>
    <dbReference type="NCBI Taxonomy" id="1469144"/>
    <lineage>
        <taxon>Bacteria</taxon>
        <taxon>Bacillati</taxon>
        <taxon>Actinomycetota</taxon>
        <taxon>Actinomycetes</taxon>
        <taxon>Kitasatosporales</taxon>
        <taxon>Carbonactinosporaceae</taxon>
        <taxon>Carbonactinospora</taxon>
    </lineage>
</organism>
<dbReference type="InterPro" id="IPR011066">
    <property type="entry name" value="MscS_channel_C_sf"/>
</dbReference>
<feature type="transmembrane region" description="Helical" evidence="7">
    <location>
        <begin position="35"/>
        <end position="54"/>
    </location>
</feature>
<keyword evidence="3" id="KW-1003">Cell membrane</keyword>
<dbReference type="FunFam" id="1.10.287.1260:FF:000005">
    <property type="entry name" value="Mechanosensitive ion channel family protein"/>
    <property type="match status" value="1"/>
</dbReference>
<feature type="domain" description="Mechanosensitive ion channel MscS" evidence="8">
    <location>
        <begin position="152"/>
        <end position="214"/>
    </location>
</feature>
<feature type="domain" description="Mechanosensitive ion channel MscS C-terminal" evidence="9">
    <location>
        <begin position="224"/>
        <end position="309"/>
    </location>
</feature>
<dbReference type="GO" id="GO:0008381">
    <property type="term" value="F:mechanosensitive monoatomic ion channel activity"/>
    <property type="evidence" value="ECO:0007669"/>
    <property type="project" value="InterPro"/>
</dbReference>
<feature type="transmembrane region" description="Helical" evidence="7">
    <location>
        <begin position="131"/>
        <end position="154"/>
    </location>
</feature>
<dbReference type="AlphaFoldDB" id="A0A132NFA7"/>
<feature type="transmembrane region" description="Helical" evidence="7">
    <location>
        <begin position="106"/>
        <end position="125"/>
    </location>
</feature>
<keyword evidence="5 7" id="KW-1133">Transmembrane helix</keyword>
<dbReference type="EMBL" id="JYIK01000939">
    <property type="protein sequence ID" value="KWX08784.1"/>
    <property type="molecule type" value="Genomic_DNA"/>
</dbReference>
<evidence type="ECO:0000313" key="11">
    <source>
        <dbReference type="EMBL" id="KWX00038.1"/>
    </source>
</evidence>
<accession>A0A132NFA7</accession>
<evidence type="ECO:0000259" key="9">
    <source>
        <dbReference type="Pfam" id="PF21082"/>
    </source>
</evidence>
<dbReference type="InterPro" id="IPR023408">
    <property type="entry name" value="MscS_beta-dom_sf"/>
</dbReference>
<dbReference type="PATRIC" id="fig|1469144.8.peg.1749"/>
<dbReference type="PANTHER" id="PTHR30460:SF0">
    <property type="entry name" value="MODERATE CONDUCTANCE MECHANOSENSITIVE CHANNEL YBIO"/>
    <property type="match status" value="1"/>
</dbReference>
<sequence>MNTARLWTDQLTTAWNELITWFLIGNPKEGQPPGYATLLQILLIIVLALTLRWITKRVITQVINGMAEARQKERLGERKAAALGLLNGGLLLPGERRRQRAEAIGAILRSIASFVIMGVATLMVLEKLGLNLAPVLASAGVVGVALGFGAQNLVKDFLAGVFMILEDQFGVGDTIELDKVSGTVEDVGLRTTRLRDADGVVWYVRNGEILRVGNKSQGWARAIVDVQVDYSEDIDRVLEIVRHTASQVAKDPDLEPVILEEPEVTGVESITGEAMTIRVQVKTAPMQHSEVARELRVQLKQAFDREGVKVPVPQRAPAGDADAAV</sequence>
<evidence type="ECO:0000256" key="2">
    <source>
        <dbReference type="ARBA" id="ARBA00008017"/>
    </source>
</evidence>
<dbReference type="InterPro" id="IPR049142">
    <property type="entry name" value="MS_channel_1st"/>
</dbReference>
<evidence type="ECO:0000259" key="8">
    <source>
        <dbReference type="Pfam" id="PF00924"/>
    </source>
</evidence>
<comment type="subcellular location">
    <subcellularLocation>
        <location evidence="1">Cell membrane</location>
        <topology evidence="1">Multi-pass membrane protein</topology>
    </subcellularLocation>
</comment>
<dbReference type="Pfam" id="PF00924">
    <property type="entry name" value="MS_channel_2nd"/>
    <property type="match status" value="1"/>
</dbReference>
<dbReference type="PANTHER" id="PTHR30460">
    <property type="entry name" value="MODERATE CONDUCTANCE MECHANOSENSITIVE CHANNEL YBIO"/>
    <property type="match status" value="1"/>
</dbReference>
<evidence type="ECO:0000256" key="1">
    <source>
        <dbReference type="ARBA" id="ARBA00004651"/>
    </source>
</evidence>
<dbReference type="FunFam" id="2.30.30.60:FF:000001">
    <property type="entry name" value="MscS Mechanosensitive ion channel"/>
    <property type="match status" value="1"/>
</dbReference>
<dbReference type="SUPFAM" id="SSF82861">
    <property type="entry name" value="Mechanosensitive channel protein MscS (YggB), transmembrane region"/>
    <property type="match status" value="1"/>
</dbReference>
<evidence type="ECO:0000313" key="12">
    <source>
        <dbReference type="EMBL" id="KWX08784.1"/>
    </source>
</evidence>
<dbReference type="GO" id="GO:0005886">
    <property type="term" value="C:plasma membrane"/>
    <property type="evidence" value="ECO:0007669"/>
    <property type="project" value="UniProtKB-SubCell"/>
</dbReference>
<dbReference type="InterPro" id="IPR006685">
    <property type="entry name" value="MscS_channel_2nd"/>
</dbReference>
<dbReference type="Pfam" id="PF21082">
    <property type="entry name" value="MS_channel_3rd"/>
    <property type="match status" value="1"/>
</dbReference>